<keyword evidence="3" id="KW-1185">Reference proteome</keyword>
<feature type="non-terminal residue" evidence="2">
    <location>
        <position position="1"/>
    </location>
</feature>
<evidence type="ECO:0000313" key="2">
    <source>
        <dbReference type="EMBL" id="GMT33855.1"/>
    </source>
</evidence>
<protein>
    <submittedName>
        <fullName evidence="2">Uncharacterized protein</fullName>
    </submittedName>
</protein>
<feature type="compositionally biased region" description="Polar residues" evidence="1">
    <location>
        <begin position="187"/>
        <end position="198"/>
    </location>
</feature>
<accession>A0AAV5WTG3</accession>
<feature type="region of interest" description="Disordered" evidence="1">
    <location>
        <begin position="187"/>
        <end position="211"/>
    </location>
</feature>
<evidence type="ECO:0000256" key="1">
    <source>
        <dbReference type="SAM" id="MobiDB-lite"/>
    </source>
</evidence>
<dbReference type="EMBL" id="BTSY01000006">
    <property type="protein sequence ID" value="GMT33855.1"/>
    <property type="molecule type" value="Genomic_DNA"/>
</dbReference>
<dbReference type="AlphaFoldDB" id="A0AAV5WTG3"/>
<evidence type="ECO:0000313" key="3">
    <source>
        <dbReference type="Proteomes" id="UP001432322"/>
    </source>
</evidence>
<reference evidence="2" key="1">
    <citation type="submission" date="2023-10" db="EMBL/GenBank/DDBJ databases">
        <title>Genome assembly of Pristionchus species.</title>
        <authorList>
            <person name="Yoshida K."/>
            <person name="Sommer R.J."/>
        </authorList>
    </citation>
    <scope>NUCLEOTIDE SEQUENCE</scope>
    <source>
        <strain evidence="2">RS5133</strain>
    </source>
</reference>
<sequence>FQIKMPLSHGSSSESSSSQECEDYHFIKPPLGPLSAFDLYEDQLIFFEEKYNRLLVVNQEDQSDSTAYTIPNDYEFSKFYWAAVHFVDKSSIICLLKHHNSRLFSLVTLKLDKTTKTCIFLDESLTDIAIDGYQIWSQRGHHSHTFVYSFSSKKNSKKSQREKKKLTKSVSDRTLFKEQMAQAIEADSSSVETKSLQPIVSHRRTTSTESASATLEVPRLRDDDNDSTTEVVMLEATVTDGRILHRVLSVGKKSVRLRLSASGKRRGLGDSVRIKQTTRLSGPPSPTLRQQQTCPTPPILIAGQAVFINKRSPADAFIVPVKQGIQNSLLGALAEKIRKPTSSRRIEPALHRIEGELPPDSGKAVWSDFHVEDGDKACVAIQDEGSSEVSLWTLNVNSTNPMKLKWERESPLPVSVLRERVSEMRLSLSPENKVCLRGNRYSSETSEDVSPFCMTFDRIRLSV</sequence>
<name>A0AAV5WTG3_9BILA</name>
<proteinExistence type="predicted"/>
<gene>
    <name evidence="2" type="ORF">PFISCL1PPCAC_25152</name>
</gene>
<comment type="caution">
    <text evidence="2">The sequence shown here is derived from an EMBL/GenBank/DDBJ whole genome shotgun (WGS) entry which is preliminary data.</text>
</comment>
<dbReference type="Proteomes" id="UP001432322">
    <property type="component" value="Unassembled WGS sequence"/>
</dbReference>
<organism evidence="2 3">
    <name type="scientific">Pristionchus fissidentatus</name>
    <dbReference type="NCBI Taxonomy" id="1538716"/>
    <lineage>
        <taxon>Eukaryota</taxon>
        <taxon>Metazoa</taxon>
        <taxon>Ecdysozoa</taxon>
        <taxon>Nematoda</taxon>
        <taxon>Chromadorea</taxon>
        <taxon>Rhabditida</taxon>
        <taxon>Rhabditina</taxon>
        <taxon>Diplogasteromorpha</taxon>
        <taxon>Diplogasteroidea</taxon>
        <taxon>Neodiplogasteridae</taxon>
        <taxon>Pristionchus</taxon>
    </lineage>
</organism>